<evidence type="ECO:0008006" key="4">
    <source>
        <dbReference type="Google" id="ProtNLM"/>
    </source>
</evidence>
<comment type="caution">
    <text evidence="2">The sequence shown here is derived from an EMBL/GenBank/DDBJ whole genome shotgun (WGS) entry which is preliminary data.</text>
</comment>
<evidence type="ECO:0000256" key="1">
    <source>
        <dbReference type="SAM" id="MobiDB-lite"/>
    </source>
</evidence>
<accession>A0ABQ3QNM8</accession>
<keyword evidence="3" id="KW-1185">Reference proteome</keyword>
<feature type="region of interest" description="Disordered" evidence="1">
    <location>
        <begin position="123"/>
        <end position="145"/>
    </location>
</feature>
<dbReference type="EMBL" id="BNDY01000009">
    <property type="protein sequence ID" value="GHI38884.1"/>
    <property type="molecule type" value="Genomic_DNA"/>
</dbReference>
<gene>
    <name evidence="2" type="ORF">Sviol_32920</name>
</gene>
<proteinExistence type="predicted"/>
<sequence length="238" mass="25460">MPPRGKITPEFSDTATPEMRECAVMVRGLCERALEQAFRSQRAIAKEVPIAPSALTSYTQGRVVPSPEVVARLHEIAVGCCSGNNTDALPSLEDLLEVRRNAAASKQGLGSDAVRTQLARLQTARQRQMSAPVPSSPSDGAVPPTPAADDAIRHLRAGRETDAFSLFWHIGQTHTPTEIRDVVASYTIAREAEAADAVLASASERGAEDILRITASLLEAQRHHDAAALVEAALQRIG</sequence>
<name>A0ABQ3QNM8_9ACTN</name>
<reference evidence="2" key="1">
    <citation type="submission" date="2024-05" db="EMBL/GenBank/DDBJ databases">
        <title>Whole genome shotgun sequence of Streptomyces violascens NBRC 12920.</title>
        <authorList>
            <person name="Komaki H."/>
            <person name="Tamura T."/>
        </authorList>
    </citation>
    <scope>NUCLEOTIDE SEQUENCE</scope>
    <source>
        <strain evidence="2">NBRC 12920</strain>
    </source>
</reference>
<dbReference type="Proteomes" id="UP001050808">
    <property type="component" value="Unassembled WGS sequence"/>
</dbReference>
<evidence type="ECO:0000313" key="2">
    <source>
        <dbReference type="EMBL" id="GHI38884.1"/>
    </source>
</evidence>
<organism evidence="2 3">
    <name type="scientific">Streptomyces violascens</name>
    <dbReference type="NCBI Taxonomy" id="67381"/>
    <lineage>
        <taxon>Bacteria</taxon>
        <taxon>Bacillati</taxon>
        <taxon>Actinomycetota</taxon>
        <taxon>Actinomycetes</taxon>
        <taxon>Kitasatosporales</taxon>
        <taxon>Streptomycetaceae</taxon>
        <taxon>Streptomyces</taxon>
    </lineage>
</organism>
<protein>
    <recommendedName>
        <fullName evidence="4">XRE family transcriptional regulator</fullName>
    </recommendedName>
</protein>
<evidence type="ECO:0000313" key="3">
    <source>
        <dbReference type="Proteomes" id="UP001050808"/>
    </source>
</evidence>